<proteinExistence type="inferred from homology"/>
<dbReference type="EC" id="1.1.1.304" evidence="3"/>
<dbReference type="GO" id="GO:0052588">
    <property type="term" value="F:diacetyl reductase ((S)-acetoin forming) (NAD+) activity"/>
    <property type="evidence" value="ECO:0007669"/>
    <property type="project" value="UniProtKB-EC"/>
</dbReference>
<evidence type="ECO:0000313" key="3">
    <source>
        <dbReference type="EMBL" id="SUN59614.1"/>
    </source>
</evidence>
<protein>
    <submittedName>
        <fullName evidence="3">2,3-butanediol dehydrogenase, S-alcohol forming, (R)-acetoin-specific/Acetoin (Diacetyl) reductase</fullName>
        <ecNumber evidence="3">1.1.1.304</ecNumber>
    </submittedName>
</protein>
<dbReference type="Gene3D" id="3.40.50.720">
    <property type="entry name" value="NAD(P)-binding Rossmann-like Domain"/>
    <property type="match status" value="1"/>
</dbReference>
<keyword evidence="2 3" id="KW-0560">Oxidoreductase</keyword>
<dbReference type="InterPro" id="IPR036291">
    <property type="entry name" value="NAD(P)-bd_dom_sf"/>
</dbReference>
<dbReference type="SUPFAM" id="SSF51735">
    <property type="entry name" value="NAD(P)-binding Rossmann-fold domains"/>
    <property type="match status" value="1"/>
</dbReference>
<gene>
    <name evidence="3" type="primary">butA</name>
    <name evidence="3" type="ORF">NCTC13767_01481</name>
</gene>
<dbReference type="Pfam" id="PF00106">
    <property type="entry name" value="adh_short"/>
    <property type="match status" value="1"/>
</dbReference>
<dbReference type="PANTHER" id="PTHR43669:SF14">
    <property type="entry name" value="OXIDOREDUCTASE"/>
    <property type="match status" value="1"/>
</dbReference>
<comment type="similarity">
    <text evidence="1">Belongs to the short-chain dehydrogenases/reductases (SDR) family.</text>
</comment>
<dbReference type="EMBL" id="UHFM01000006">
    <property type="protein sequence ID" value="SUN59614.1"/>
    <property type="molecule type" value="Genomic_DNA"/>
</dbReference>
<evidence type="ECO:0000256" key="2">
    <source>
        <dbReference type="ARBA" id="ARBA00023002"/>
    </source>
</evidence>
<evidence type="ECO:0000256" key="1">
    <source>
        <dbReference type="ARBA" id="ARBA00006484"/>
    </source>
</evidence>
<dbReference type="PANTHER" id="PTHR43669">
    <property type="entry name" value="5-KETO-D-GLUCONATE 5-REDUCTASE"/>
    <property type="match status" value="1"/>
</dbReference>
<dbReference type="Proteomes" id="UP000254510">
    <property type="component" value="Unassembled WGS sequence"/>
</dbReference>
<sequence>MIEKIDKKICKRYNQVNLKIRGDIMVKVAIVTGAGQGIGFAIAKRLHEDGFQVGILDYNQETAEKAVQEISPTDAFAVVADVSKHDEVAKASSISSIS</sequence>
<name>A0A380K3Z6_9STRE</name>
<dbReference type="InterPro" id="IPR002347">
    <property type="entry name" value="SDR_fam"/>
</dbReference>
<evidence type="ECO:0000313" key="4">
    <source>
        <dbReference type="Proteomes" id="UP000254510"/>
    </source>
</evidence>
<reference evidence="3 4" key="1">
    <citation type="submission" date="2018-06" db="EMBL/GenBank/DDBJ databases">
        <authorList>
            <consortium name="Pathogen Informatics"/>
            <person name="Doyle S."/>
        </authorList>
    </citation>
    <scope>NUCLEOTIDE SEQUENCE [LARGE SCALE GENOMIC DNA]</scope>
    <source>
        <strain evidence="3 4">NCTC13767</strain>
    </source>
</reference>
<accession>A0A380K3Z6</accession>
<organism evidence="3 4">
    <name type="scientific">Streptococcus gallolyticus</name>
    <dbReference type="NCBI Taxonomy" id="315405"/>
    <lineage>
        <taxon>Bacteria</taxon>
        <taxon>Bacillati</taxon>
        <taxon>Bacillota</taxon>
        <taxon>Bacilli</taxon>
        <taxon>Lactobacillales</taxon>
        <taxon>Streptococcaceae</taxon>
        <taxon>Streptococcus</taxon>
    </lineage>
</organism>
<dbReference type="AlphaFoldDB" id="A0A380K3Z6"/>